<evidence type="ECO:0000256" key="1">
    <source>
        <dbReference type="RuleBase" id="RU000383"/>
    </source>
</evidence>
<dbReference type="GO" id="GO:0006357">
    <property type="term" value="P:regulation of transcription by RNA polymerase II"/>
    <property type="evidence" value="ECO:0007669"/>
    <property type="project" value="InterPro"/>
</dbReference>
<dbReference type="EMBL" id="JAGRRH010000007">
    <property type="protein sequence ID" value="KAG7366290.1"/>
    <property type="molecule type" value="Genomic_DNA"/>
</dbReference>
<dbReference type="InterPro" id="IPR043198">
    <property type="entry name" value="Cyclin/Ssn8"/>
</dbReference>
<dbReference type="SMART" id="SM00385">
    <property type="entry name" value="CYCLIN"/>
    <property type="match status" value="2"/>
</dbReference>
<feature type="compositionally biased region" description="Polar residues" evidence="2">
    <location>
        <begin position="322"/>
        <end position="331"/>
    </location>
</feature>
<evidence type="ECO:0000313" key="5">
    <source>
        <dbReference type="Proteomes" id="UP000693970"/>
    </source>
</evidence>
<comment type="similarity">
    <text evidence="1">Belongs to the cyclin family.</text>
</comment>
<reference evidence="4" key="1">
    <citation type="journal article" date="2021" name="Sci. Rep.">
        <title>Diploid genomic architecture of Nitzschia inconspicua, an elite biomass production diatom.</title>
        <authorList>
            <person name="Oliver A."/>
            <person name="Podell S."/>
            <person name="Pinowska A."/>
            <person name="Traller J.C."/>
            <person name="Smith S.R."/>
            <person name="McClure R."/>
            <person name="Beliaev A."/>
            <person name="Bohutskyi P."/>
            <person name="Hill E.A."/>
            <person name="Rabines A."/>
            <person name="Zheng H."/>
            <person name="Allen L.Z."/>
            <person name="Kuo A."/>
            <person name="Grigoriev I.V."/>
            <person name="Allen A.E."/>
            <person name="Hazlebeck D."/>
            <person name="Allen E.E."/>
        </authorList>
    </citation>
    <scope>NUCLEOTIDE SEQUENCE</scope>
    <source>
        <strain evidence="4">Hildebrandi</strain>
    </source>
</reference>
<evidence type="ECO:0000256" key="2">
    <source>
        <dbReference type="SAM" id="MobiDB-lite"/>
    </source>
</evidence>
<dbReference type="AlphaFoldDB" id="A0A9K3LPP6"/>
<organism evidence="4 5">
    <name type="scientific">Nitzschia inconspicua</name>
    <dbReference type="NCBI Taxonomy" id="303405"/>
    <lineage>
        <taxon>Eukaryota</taxon>
        <taxon>Sar</taxon>
        <taxon>Stramenopiles</taxon>
        <taxon>Ochrophyta</taxon>
        <taxon>Bacillariophyta</taxon>
        <taxon>Bacillariophyceae</taxon>
        <taxon>Bacillariophycidae</taxon>
        <taxon>Bacillariales</taxon>
        <taxon>Bacillariaceae</taxon>
        <taxon>Nitzschia</taxon>
    </lineage>
</organism>
<dbReference type="PIRSF" id="PIRSF036580">
    <property type="entry name" value="Cyclin_L"/>
    <property type="match status" value="1"/>
</dbReference>
<feature type="domain" description="Cyclin-like" evidence="3">
    <location>
        <begin position="176"/>
        <end position="284"/>
    </location>
</feature>
<dbReference type="InterPro" id="IPR013763">
    <property type="entry name" value="Cyclin-like_dom"/>
</dbReference>
<dbReference type="OrthoDB" id="10264655at2759"/>
<dbReference type="Pfam" id="PF00134">
    <property type="entry name" value="Cyclin_N"/>
    <property type="match status" value="1"/>
</dbReference>
<feature type="region of interest" description="Disordered" evidence="2">
    <location>
        <begin position="315"/>
        <end position="363"/>
    </location>
</feature>
<proteinExistence type="inferred from homology"/>
<dbReference type="GO" id="GO:0016538">
    <property type="term" value="F:cyclin-dependent protein serine/threonine kinase regulator activity"/>
    <property type="evidence" value="ECO:0007669"/>
    <property type="project" value="InterPro"/>
</dbReference>
<protein>
    <submittedName>
        <fullName evidence="4">Cyclin-like protein</fullName>
    </submittedName>
</protein>
<keyword evidence="1" id="KW-0195">Cyclin</keyword>
<dbReference type="PANTHER" id="PTHR10026">
    <property type="entry name" value="CYCLIN"/>
    <property type="match status" value="1"/>
</dbReference>
<feature type="compositionally biased region" description="Pro residues" evidence="2">
    <location>
        <begin position="335"/>
        <end position="350"/>
    </location>
</feature>
<dbReference type="Pfam" id="PF21797">
    <property type="entry name" value="CycT2-like_C"/>
    <property type="match status" value="1"/>
</dbReference>
<accession>A0A9K3LPP6</accession>
<comment type="caution">
    <text evidence="4">The sequence shown here is derived from an EMBL/GenBank/DDBJ whole genome shotgun (WGS) entry which is preliminary data.</text>
</comment>
<feature type="region of interest" description="Disordered" evidence="2">
    <location>
        <begin position="115"/>
        <end position="139"/>
    </location>
</feature>
<reference evidence="4" key="2">
    <citation type="submission" date="2021-04" db="EMBL/GenBank/DDBJ databases">
        <authorList>
            <person name="Podell S."/>
        </authorList>
    </citation>
    <scope>NUCLEOTIDE SEQUENCE</scope>
    <source>
        <strain evidence="4">Hildebrandi</strain>
    </source>
</reference>
<keyword evidence="5" id="KW-1185">Reference proteome</keyword>
<feature type="compositionally biased region" description="Pro residues" evidence="2">
    <location>
        <begin position="1"/>
        <end position="14"/>
    </location>
</feature>
<evidence type="ECO:0000259" key="3">
    <source>
        <dbReference type="SMART" id="SM00385"/>
    </source>
</evidence>
<evidence type="ECO:0000313" key="4">
    <source>
        <dbReference type="EMBL" id="KAG7366290.1"/>
    </source>
</evidence>
<feature type="domain" description="Cyclin-like" evidence="3">
    <location>
        <begin position="38"/>
        <end position="163"/>
    </location>
</feature>
<dbReference type="InterPro" id="IPR006671">
    <property type="entry name" value="Cyclin_N"/>
</dbReference>
<dbReference type="Proteomes" id="UP000693970">
    <property type="component" value="Unassembled WGS sequence"/>
</dbReference>
<name>A0A9K3LPP6_9STRA</name>
<sequence length="363" mass="40293">MSLTQAPPPPPPQAKPTSRFIEFKSNKEDEIKRRKTCRFIEEAGRVLKLPRVAISTAEVFFHRFYAKHSFQDHDRFEVAVAAIVLAAKTEEAPKKLNNVIQECFKLKARGMQAGRISQQKLDDGSSPPPPPSIQATTAGLDPKGEEFLKLKDRILLLERIILHTIGFELSIDHPYKFFVEQIKKLIFTRKLRYTKTPAALANSSTKDVMSKMMNELVQYSMSLANDSYQTSLCLQFSPEEIATACVYLACQFAGVEPANAADWKTTLGDPDVDALFSICVQILDLISDKKASDMENVKKIRAALELMRTRDEQAAAAAQQAVSEQESTKANLSPKPDPGATPPPPPPPAPTDDGNPNKRPRFG</sequence>
<feature type="region of interest" description="Disordered" evidence="2">
    <location>
        <begin position="1"/>
        <end position="21"/>
    </location>
</feature>
<gene>
    <name evidence="4" type="ORF">IV203_028960</name>
</gene>